<dbReference type="AlphaFoldDB" id="A0A4R6DEJ0"/>
<keyword evidence="1" id="KW-1005">Bacterial flagellum biogenesis</keyword>
<dbReference type="RefSeq" id="WP_133520600.1">
    <property type="nucleotide sequence ID" value="NZ_SNVW01000010.1"/>
</dbReference>
<dbReference type="InterPro" id="IPR036679">
    <property type="entry name" value="FlgN-like_sf"/>
</dbReference>
<evidence type="ECO:0000313" key="4">
    <source>
        <dbReference type="Proteomes" id="UP000295764"/>
    </source>
</evidence>
<accession>A0A4R6DEJ0</accession>
<dbReference type="EMBL" id="SNVW01000010">
    <property type="protein sequence ID" value="TDN42873.1"/>
    <property type="molecule type" value="Genomic_DNA"/>
</dbReference>
<dbReference type="OrthoDB" id="3268384at2"/>
<dbReference type="InterPro" id="IPR007809">
    <property type="entry name" value="FlgN-like"/>
</dbReference>
<evidence type="ECO:0000256" key="2">
    <source>
        <dbReference type="SAM" id="MobiDB-lite"/>
    </source>
</evidence>
<dbReference type="STRING" id="2035.RU06_00790"/>
<evidence type="ECO:0000313" key="3">
    <source>
        <dbReference type="EMBL" id="TDN42873.1"/>
    </source>
</evidence>
<dbReference type="GO" id="GO:0044780">
    <property type="term" value="P:bacterial-type flagellum assembly"/>
    <property type="evidence" value="ECO:0007669"/>
    <property type="project" value="InterPro"/>
</dbReference>
<dbReference type="Proteomes" id="UP000295764">
    <property type="component" value="Unassembled WGS sequence"/>
</dbReference>
<feature type="region of interest" description="Disordered" evidence="2">
    <location>
        <begin position="139"/>
        <end position="161"/>
    </location>
</feature>
<proteinExistence type="predicted"/>
<name>A0A4R6DEJ0_9MICO</name>
<dbReference type="Pfam" id="PF05130">
    <property type="entry name" value="FlgN"/>
    <property type="match status" value="1"/>
</dbReference>
<comment type="caution">
    <text evidence="3">The sequence shown here is derived from an EMBL/GenBank/DDBJ whole genome shotgun (WGS) entry which is preliminary data.</text>
</comment>
<dbReference type="SUPFAM" id="SSF140566">
    <property type="entry name" value="FlgN-like"/>
    <property type="match status" value="1"/>
</dbReference>
<evidence type="ECO:0000256" key="1">
    <source>
        <dbReference type="ARBA" id="ARBA00022795"/>
    </source>
</evidence>
<gene>
    <name evidence="3" type="ORF">EDF64_110134</name>
</gene>
<dbReference type="Gene3D" id="1.20.58.300">
    <property type="entry name" value="FlgN-like"/>
    <property type="match status" value="1"/>
</dbReference>
<organism evidence="3 4">
    <name type="scientific">Curtobacterium flaccumfaciens</name>
    <dbReference type="NCBI Taxonomy" id="2035"/>
    <lineage>
        <taxon>Bacteria</taxon>
        <taxon>Bacillati</taxon>
        <taxon>Actinomycetota</taxon>
        <taxon>Actinomycetes</taxon>
        <taxon>Micrococcales</taxon>
        <taxon>Microbacteriaceae</taxon>
        <taxon>Curtobacterium</taxon>
    </lineage>
</organism>
<sequence>MSVNQLSAVLWRERELLELLTFKLEEEQLLLAAGRSRWVSHASREVEQVLERLRSAGLERAASSAEVAEEWGVPADAPLRDVVAAAPNGPWGEILAAHLTAMIELTTQIGALRDENDRFLRTAAQATEETLAGSVTGAATYDATGTSGSGSDGARLFEGTL</sequence>
<protein>
    <submittedName>
        <fullName evidence="3">FlgN protein</fullName>
    </submittedName>
</protein>
<reference evidence="3 4" key="1">
    <citation type="submission" date="2019-03" db="EMBL/GenBank/DDBJ databases">
        <title>Genomic analyses of the natural microbiome of Caenorhabditis elegans.</title>
        <authorList>
            <person name="Samuel B."/>
        </authorList>
    </citation>
    <scope>NUCLEOTIDE SEQUENCE [LARGE SCALE GENOMIC DNA]</scope>
    <source>
        <strain evidence="3 4">JUb65</strain>
    </source>
</reference>